<dbReference type="InterPro" id="IPR011933">
    <property type="entry name" value="Double_TM_dom"/>
</dbReference>
<dbReference type="Pfam" id="PF00092">
    <property type="entry name" value="VWA"/>
    <property type="match status" value="1"/>
</dbReference>
<evidence type="ECO:0000256" key="4">
    <source>
        <dbReference type="ARBA" id="ARBA00023136"/>
    </source>
</evidence>
<evidence type="ECO:0000256" key="2">
    <source>
        <dbReference type="ARBA" id="ARBA00022692"/>
    </source>
</evidence>
<gene>
    <name evidence="7" type="ORF">HG15A2_01610</name>
</gene>
<keyword evidence="1" id="KW-1003">Cell membrane</keyword>
<dbReference type="Gene3D" id="3.40.50.410">
    <property type="entry name" value="von Willebrand factor, type A domain"/>
    <property type="match status" value="1"/>
</dbReference>
<dbReference type="OrthoDB" id="6206554at2"/>
<evidence type="ECO:0000313" key="7">
    <source>
        <dbReference type="EMBL" id="QDS96902.1"/>
    </source>
</evidence>
<dbReference type="KEGG" id="amob:HG15A2_01610"/>
<evidence type="ECO:0000313" key="8">
    <source>
        <dbReference type="Proteomes" id="UP000319852"/>
    </source>
</evidence>
<evidence type="ECO:0000256" key="3">
    <source>
        <dbReference type="ARBA" id="ARBA00022989"/>
    </source>
</evidence>
<dbReference type="Pfam" id="PF07584">
    <property type="entry name" value="BatA"/>
    <property type="match status" value="1"/>
</dbReference>
<evidence type="ECO:0000256" key="5">
    <source>
        <dbReference type="SAM" id="Phobius"/>
    </source>
</evidence>
<dbReference type="InterPro" id="IPR024163">
    <property type="entry name" value="Aerotolerance_reg_N"/>
</dbReference>
<dbReference type="NCBIfam" id="TIGR02226">
    <property type="entry name" value="two_anch"/>
    <property type="match status" value="1"/>
</dbReference>
<dbReference type="EMBL" id="CP036263">
    <property type="protein sequence ID" value="QDS96902.1"/>
    <property type="molecule type" value="Genomic_DNA"/>
</dbReference>
<dbReference type="InterPro" id="IPR050768">
    <property type="entry name" value="UPF0353/GerABKA_families"/>
</dbReference>
<dbReference type="SUPFAM" id="SSF53300">
    <property type="entry name" value="vWA-like"/>
    <property type="match status" value="1"/>
</dbReference>
<proteinExistence type="predicted"/>
<keyword evidence="8" id="KW-1185">Reference proteome</keyword>
<evidence type="ECO:0000256" key="1">
    <source>
        <dbReference type="ARBA" id="ARBA00022475"/>
    </source>
</evidence>
<reference evidence="7 8" key="1">
    <citation type="submission" date="2019-02" db="EMBL/GenBank/DDBJ databases">
        <title>Deep-cultivation of Planctomycetes and their phenomic and genomic characterization uncovers novel biology.</title>
        <authorList>
            <person name="Wiegand S."/>
            <person name="Jogler M."/>
            <person name="Boedeker C."/>
            <person name="Pinto D."/>
            <person name="Vollmers J."/>
            <person name="Rivas-Marin E."/>
            <person name="Kohn T."/>
            <person name="Peeters S.H."/>
            <person name="Heuer A."/>
            <person name="Rast P."/>
            <person name="Oberbeckmann S."/>
            <person name="Bunk B."/>
            <person name="Jeske O."/>
            <person name="Meyerdierks A."/>
            <person name="Storesund J.E."/>
            <person name="Kallscheuer N."/>
            <person name="Luecker S."/>
            <person name="Lage O.M."/>
            <person name="Pohl T."/>
            <person name="Merkel B.J."/>
            <person name="Hornburger P."/>
            <person name="Mueller R.-W."/>
            <person name="Bruemmer F."/>
            <person name="Labrenz M."/>
            <person name="Spormann A.M."/>
            <person name="Op den Camp H."/>
            <person name="Overmann J."/>
            <person name="Amann R."/>
            <person name="Jetten M.S.M."/>
            <person name="Mascher T."/>
            <person name="Medema M.H."/>
            <person name="Devos D.P."/>
            <person name="Kaster A.-K."/>
            <person name="Ovreas L."/>
            <person name="Rohde M."/>
            <person name="Galperin M.Y."/>
            <person name="Jogler C."/>
        </authorList>
    </citation>
    <scope>NUCLEOTIDE SEQUENCE [LARGE SCALE GENOMIC DNA]</scope>
    <source>
        <strain evidence="7 8">HG15A2</strain>
    </source>
</reference>
<dbReference type="InterPro" id="IPR036465">
    <property type="entry name" value="vWFA_dom_sf"/>
</dbReference>
<protein>
    <submittedName>
        <fullName evidence="7">von Willebrand factor type A domain protein</fullName>
    </submittedName>
</protein>
<dbReference type="PANTHER" id="PTHR22550">
    <property type="entry name" value="SPORE GERMINATION PROTEIN"/>
    <property type="match status" value="1"/>
</dbReference>
<dbReference type="InterPro" id="IPR002035">
    <property type="entry name" value="VWF_A"/>
</dbReference>
<dbReference type="AlphaFoldDB" id="A0A517MPV7"/>
<keyword evidence="3 5" id="KW-1133">Transmembrane helix</keyword>
<dbReference type="Proteomes" id="UP000319852">
    <property type="component" value="Chromosome"/>
</dbReference>
<dbReference type="PROSITE" id="PS50234">
    <property type="entry name" value="VWFA"/>
    <property type="match status" value="1"/>
</dbReference>
<dbReference type="SMART" id="SM00327">
    <property type="entry name" value="VWA"/>
    <property type="match status" value="1"/>
</dbReference>
<keyword evidence="4 5" id="KW-0472">Membrane</keyword>
<dbReference type="PANTHER" id="PTHR22550:SF5">
    <property type="entry name" value="LEUCINE ZIPPER PROTEIN 4"/>
    <property type="match status" value="1"/>
</dbReference>
<accession>A0A517MPV7</accession>
<feature type="domain" description="VWFA" evidence="6">
    <location>
        <begin position="87"/>
        <end position="300"/>
    </location>
</feature>
<name>A0A517MPV7_9BACT</name>
<feature type="transmembrane region" description="Helical" evidence="5">
    <location>
        <begin position="52"/>
        <end position="70"/>
    </location>
</feature>
<dbReference type="RefSeq" id="WP_145056866.1">
    <property type="nucleotide sequence ID" value="NZ_CP036263.1"/>
</dbReference>
<sequence length="357" mass="39133">MFHTASSWFLLLLLLVPALGWLLFRSRTTAIAFSSTENLRKLPTTWKQRLRWLPPAMLLAAIMLMIVALARPQEGRKQTISESEGIAIELLVDRSGSMQAMDFKIEGEHVDRLTAIKNVAGQFVNGGDKLDGRTSDLVGLITFAGQADGVTPPTLDHAFLVGQLNQSEIVTQQSEDGTAIGDAIGLAVEKLTSLENSETRNIKSKVAILLTDGENNAGDVDPIQAAELAATLGVKIYTIGVGTNGQAPVPVVDPFTGRKVVRWMEVKIDEQTLTKVAEVTGGKYFRATDTESLQNIYQEIDKLEKSRLEEKQYVDYREWAIEPVHVAGFALPPLALLALLLLVARELLINTTFRQLG</sequence>
<organism evidence="7 8">
    <name type="scientific">Adhaeretor mobilis</name>
    <dbReference type="NCBI Taxonomy" id="1930276"/>
    <lineage>
        <taxon>Bacteria</taxon>
        <taxon>Pseudomonadati</taxon>
        <taxon>Planctomycetota</taxon>
        <taxon>Planctomycetia</taxon>
        <taxon>Pirellulales</taxon>
        <taxon>Lacipirellulaceae</taxon>
        <taxon>Adhaeretor</taxon>
    </lineage>
</organism>
<evidence type="ECO:0000259" key="6">
    <source>
        <dbReference type="PROSITE" id="PS50234"/>
    </source>
</evidence>
<keyword evidence="2 5" id="KW-0812">Transmembrane</keyword>